<feature type="compositionally biased region" description="Acidic residues" evidence="1">
    <location>
        <begin position="28"/>
        <end position="37"/>
    </location>
</feature>
<dbReference type="InterPro" id="IPR001969">
    <property type="entry name" value="Aspartic_peptidase_AS"/>
</dbReference>
<dbReference type="GO" id="GO:0004190">
    <property type="term" value="F:aspartic-type endopeptidase activity"/>
    <property type="evidence" value="ECO:0007669"/>
    <property type="project" value="InterPro"/>
</dbReference>
<sequence>MGASSGWPAFLVSTDTDNTQPAAKLEEEAAGDPEEGNESLSSTSSTDADNIQPAAKLEEEAVEDLEGKADLGVDCDPGSEEVRKCKHIGMNGQVRWKARSGGLRTGTLATIGDTEGPLLRVFYAYLGKHLVKVLVDSGASENFISEAAVRRCQLATQASAPMRVTLADDSIKSAGAVAYTRFKAHTRSGKDYIKKQMALRVLPLGIQVDVVLGGKWLRSLSPVTLDYAGHGAISFGPRRKGGGQQRVTLEGCSPGVSMSGKKRQGAGLVDEVFLSTAQLKKHLAHAETRRLAGEGEYLPA</sequence>
<protein>
    <submittedName>
        <fullName evidence="2">Uncharacterized protein</fullName>
    </submittedName>
</protein>
<dbReference type="EMBL" id="LGRX02031512">
    <property type="protein sequence ID" value="KAK3244725.1"/>
    <property type="molecule type" value="Genomic_DNA"/>
</dbReference>
<keyword evidence="3" id="KW-1185">Reference proteome</keyword>
<comment type="caution">
    <text evidence="2">The sequence shown here is derived from an EMBL/GenBank/DDBJ whole genome shotgun (WGS) entry which is preliminary data.</text>
</comment>
<proteinExistence type="predicted"/>
<dbReference type="GO" id="GO:0006508">
    <property type="term" value="P:proteolysis"/>
    <property type="evidence" value="ECO:0007669"/>
    <property type="project" value="InterPro"/>
</dbReference>
<feature type="compositionally biased region" description="Polar residues" evidence="1">
    <location>
        <begin position="38"/>
        <end position="49"/>
    </location>
</feature>
<gene>
    <name evidence="2" type="ORF">CYMTET_45676</name>
</gene>
<dbReference type="InterPro" id="IPR021109">
    <property type="entry name" value="Peptidase_aspartic_dom_sf"/>
</dbReference>
<dbReference type="AlphaFoldDB" id="A0AAE0BZI9"/>
<reference evidence="2 3" key="1">
    <citation type="journal article" date="2015" name="Genome Biol. Evol.">
        <title>Comparative Genomics of a Bacterivorous Green Alga Reveals Evolutionary Causalities and Consequences of Phago-Mixotrophic Mode of Nutrition.</title>
        <authorList>
            <person name="Burns J.A."/>
            <person name="Paasch A."/>
            <person name="Narechania A."/>
            <person name="Kim E."/>
        </authorList>
    </citation>
    <scope>NUCLEOTIDE SEQUENCE [LARGE SCALE GENOMIC DNA]</scope>
    <source>
        <strain evidence="2 3">PLY_AMNH</strain>
    </source>
</reference>
<accession>A0AAE0BZI9</accession>
<evidence type="ECO:0000313" key="3">
    <source>
        <dbReference type="Proteomes" id="UP001190700"/>
    </source>
</evidence>
<dbReference type="SUPFAM" id="SSF50630">
    <property type="entry name" value="Acid proteases"/>
    <property type="match status" value="1"/>
</dbReference>
<dbReference type="CDD" id="cd00303">
    <property type="entry name" value="retropepsin_like"/>
    <property type="match status" value="1"/>
</dbReference>
<name>A0AAE0BZI9_9CHLO</name>
<evidence type="ECO:0000256" key="1">
    <source>
        <dbReference type="SAM" id="MobiDB-lite"/>
    </source>
</evidence>
<organism evidence="2 3">
    <name type="scientific">Cymbomonas tetramitiformis</name>
    <dbReference type="NCBI Taxonomy" id="36881"/>
    <lineage>
        <taxon>Eukaryota</taxon>
        <taxon>Viridiplantae</taxon>
        <taxon>Chlorophyta</taxon>
        <taxon>Pyramimonadophyceae</taxon>
        <taxon>Pyramimonadales</taxon>
        <taxon>Pyramimonadaceae</taxon>
        <taxon>Cymbomonas</taxon>
    </lineage>
</organism>
<evidence type="ECO:0000313" key="2">
    <source>
        <dbReference type="EMBL" id="KAK3244725.1"/>
    </source>
</evidence>
<dbReference type="PROSITE" id="PS00141">
    <property type="entry name" value="ASP_PROTEASE"/>
    <property type="match status" value="1"/>
</dbReference>
<dbReference type="Proteomes" id="UP001190700">
    <property type="component" value="Unassembled WGS sequence"/>
</dbReference>
<dbReference type="Gene3D" id="2.40.70.10">
    <property type="entry name" value="Acid Proteases"/>
    <property type="match status" value="1"/>
</dbReference>
<feature type="region of interest" description="Disordered" evidence="1">
    <location>
        <begin position="1"/>
        <end position="55"/>
    </location>
</feature>
<dbReference type="Pfam" id="PF13650">
    <property type="entry name" value="Asp_protease_2"/>
    <property type="match status" value="1"/>
</dbReference>